<proteinExistence type="predicted"/>
<dbReference type="GO" id="GO:0071345">
    <property type="term" value="P:cellular response to cytokine stimulus"/>
    <property type="evidence" value="ECO:0007669"/>
    <property type="project" value="TreeGrafter"/>
</dbReference>
<dbReference type="InterPro" id="IPR032675">
    <property type="entry name" value="LRR_dom_sf"/>
</dbReference>
<dbReference type="OrthoDB" id="10527182at2759"/>
<evidence type="ECO:0000259" key="3">
    <source>
        <dbReference type="Pfam" id="PF05729"/>
    </source>
</evidence>
<dbReference type="PANTHER" id="PTHR45690">
    <property type="entry name" value="NACHT, LRR AND PYD DOMAINS-CONTAINING PROTEIN 12"/>
    <property type="match status" value="1"/>
</dbReference>
<keyword evidence="1" id="KW-0547">Nucleotide-binding</keyword>
<dbReference type="Pfam" id="PF05729">
    <property type="entry name" value="NACHT"/>
    <property type="match status" value="1"/>
</dbReference>
<keyword evidence="2" id="KW-0067">ATP-binding</keyword>
<reference evidence="4 5" key="1">
    <citation type="journal article" date="2019" name="PLoS ONE">
        <title>Genomic analyses reveal an absence of contemporary introgressive admixture between fin whales and blue whales, despite known hybrids.</title>
        <authorList>
            <person name="Westbury M.V."/>
            <person name="Petersen B."/>
            <person name="Lorenzen E.D."/>
        </authorList>
    </citation>
    <scope>NUCLEOTIDE SEQUENCE [LARGE SCALE GENOMIC DNA]</scope>
    <source>
        <strain evidence="4">FinWhale-01</strain>
    </source>
</reference>
<evidence type="ECO:0000256" key="2">
    <source>
        <dbReference type="ARBA" id="ARBA00022840"/>
    </source>
</evidence>
<name>A0A6A1PY72_BALPH</name>
<dbReference type="Proteomes" id="UP000437017">
    <property type="component" value="Unassembled WGS sequence"/>
</dbReference>
<dbReference type="GO" id="GO:0005524">
    <property type="term" value="F:ATP binding"/>
    <property type="evidence" value="ECO:0007669"/>
    <property type="project" value="UniProtKB-KW"/>
</dbReference>
<organism evidence="4 5">
    <name type="scientific">Balaenoptera physalus</name>
    <name type="common">Fin whale</name>
    <name type="synonym">Balaena physalus</name>
    <dbReference type="NCBI Taxonomy" id="9770"/>
    <lineage>
        <taxon>Eukaryota</taxon>
        <taxon>Metazoa</taxon>
        <taxon>Chordata</taxon>
        <taxon>Craniata</taxon>
        <taxon>Vertebrata</taxon>
        <taxon>Euteleostomi</taxon>
        <taxon>Mammalia</taxon>
        <taxon>Eutheria</taxon>
        <taxon>Laurasiatheria</taxon>
        <taxon>Artiodactyla</taxon>
        <taxon>Whippomorpha</taxon>
        <taxon>Cetacea</taxon>
        <taxon>Mysticeti</taxon>
        <taxon>Balaenopteridae</taxon>
        <taxon>Balaenoptera</taxon>
    </lineage>
</organism>
<dbReference type="SMART" id="SM00368">
    <property type="entry name" value="LRR_RI"/>
    <property type="match status" value="1"/>
</dbReference>
<dbReference type="AlphaFoldDB" id="A0A6A1PY72"/>
<dbReference type="GO" id="GO:0050728">
    <property type="term" value="P:negative regulation of inflammatory response"/>
    <property type="evidence" value="ECO:0007669"/>
    <property type="project" value="TreeGrafter"/>
</dbReference>
<dbReference type="GO" id="GO:0043124">
    <property type="term" value="P:negative regulation of canonical NF-kappaB signal transduction"/>
    <property type="evidence" value="ECO:0007669"/>
    <property type="project" value="TreeGrafter"/>
</dbReference>
<comment type="caution">
    <text evidence="4">The sequence shown here is derived from an EMBL/GenBank/DDBJ whole genome shotgun (WGS) entry which is preliminary data.</text>
</comment>
<feature type="domain" description="NACHT" evidence="3">
    <location>
        <begin position="52"/>
        <end position="149"/>
    </location>
</feature>
<dbReference type="PANTHER" id="PTHR45690:SF11">
    <property type="entry name" value="NACHT, LRR AND PYD DOMAINS-CONTAINING PROTEIN 12"/>
    <property type="match status" value="1"/>
</dbReference>
<dbReference type="InterPro" id="IPR050637">
    <property type="entry name" value="NLRP_innate_immun_reg"/>
</dbReference>
<dbReference type="GO" id="GO:0045345">
    <property type="term" value="P:positive regulation of MHC class I biosynthetic process"/>
    <property type="evidence" value="ECO:0007669"/>
    <property type="project" value="TreeGrafter"/>
</dbReference>
<accession>A0A6A1PY72</accession>
<evidence type="ECO:0000313" key="4">
    <source>
        <dbReference type="EMBL" id="KAB0400570.1"/>
    </source>
</evidence>
<evidence type="ECO:0000313" key="5">
    <source>
        <dbReference type="Proteomes" id="UP000437017"/>
    </source>
</evidence>
<dbReference type="Gene3D" id="3.80.10.10">
    <property type="entry name" value="Ribonuclease Inhibitor"/>
    <property type="match status" value="1"/>
</dbReference>
<dbReference type="GO" id="GO:0005737">
    <property type="term" value="C:cytoplasm"/>
    <property type="evidence" value="ECO:0007669"/>
    <property type="project" value="TreeGrafter"/>
</dbReference>
<keyword evidence="5" id="KW-1185">Reference proteome</keyword>
<dbReference type="SUPFAM" id="SSF52047">
    <property type="entry name" value="RNI-like"/>
    <property type="match status" value="1"/>
</dbReference>
<evidence type="ECO:0000256" key="1">
    <source>
        <dbReference type="ARBA" id="ARBA00022741"/>
    </source>
</evidence>
<dbReference type="EMBL" id="SGJD01001331">
    <property type="protein sequence ID" value="KAB0400570.1"/>
    <property type="molecule type" value="Genomic_DNA"/>
</dbReference>
<sequence>MRGKEHHEAIVHCCPGVGSRDGQIHAGPEGDIGLDQWEALLRQRDELEHLRAKHARPYLQLPCLLFIINGFEELKSSFYNRQGPWCLCWEEKQLTELLINTAALVVFAHHCQAMALEKLHHLLQHPKNVEILGFSDTERKKYFYTYFHNVKQAGLPEAWLDGMDISSSLKVIIFHKDINCAVFYSFIHLSFQELSEAMYYILDVGESESSPEQNLFSCFYEIQEDEFIQQALSHFRVVVVSNITPKVSSFLCDELQEHPSAALSAKRNVWPDIYNEQLADALSSNPNLIEQVLYCNALRSCGDLTAALISNKNLIRMDLRSNDLGLPGMELLCEGLQHPKCILQMIQLRKCPLEVVACQDTASLLSTKSTGGFGSEAFLLSLSHPVIG</sequence>
<protein>
    <recommendedName>
        <fullName evidence="3">NACHT domain-containing protein</fullName>
    </recommendedName>
</protein>
<gene>
    <name evidence="4" type="ORF">E2I00_002539</name>
</gene>
<dbReference type="InterPro" id="IPR007111">
    <property type="entry name" value="NACHT_NTPase"/>
</dbReference>